<gene>
    <name evidence="1" type="ordered locus">SAV2010</name>
</gene>
<evidence type="ECO:0008006" key="3">
    <source>
        <dbReference type="Google" id="ProtNLM"/>
    </source>
</evidence>
<dbReference type="SMR" id="A0A0H3JWC8"/>
<dbReference type="Proteomes" id="UP000002481">
    <property type="component" value="Chromosome"/>
</dbReference>
<sequence length="186" mass="20606">MNKKLLTKTLIASALVLTTVGSGFHSSSNYNGINNVAKAEQTTDNALWKNVRDALKDANIIDKTDNENVKVTYKIENGGENTIEGTANLENISTSNNPKINPQNVTKINITRKNSNYPNIDANNTWKKLTEKLKEKNIVNNGDNVSILSTDPKDETVFGKVGEDKSNVSNRYINPKDINEIQITKK</sequence>
<dbReference type="HOGENOM" id="CLU_122873_0_0_9"/>
<protein>
    <recommendedName>
        <fullName evidence="3">Ampicillin resistance protein</fullName>
    </recommendedName>
</protein>
<dbReference type="KEGG" id="sav:SAV2010"/>
<evidence type="ECO:0000313" key="1">
    <source>
        <dbReference type="EMBL" id="BAB58172.1"/>
    </source>
</evidence>
<reference evidence="1 2" key="1">
    <citation type="journal article" date="2001" name="Lancet">
        <title>Whole genome sequencing of meticillin-resistant Staphylococcus aureus.</title>
        <authorList>
            <person name="Kuroda M."/>
            <person name="Ohta T."/>
            <person name="Uchiyama I."/>
            <person name="Baba T."/>
            <person name="Yuzawa H."/>
            <person name="Kobayashi I."/>
            <person name="Cui L."/>
            <person name="Oguchi A."/>
            <person name="Aoki K."/>
            <person name="Nagai Y."/>
            <person name="Lian J."/>
            <person name="Ito T."/>
            <person name="Kanamori M."/>
            <person name="Matsumaru H."/>
            <person name="Maruyama A."/>
            <person name="Murakami H."/>
            <person name="Hosoyama A."/>
            <person name="Mizutani-Ui Y."/>
            <person name="Takahashi N.K."/>
            <person name="Sawano T."/>
            <person name="Inoue R."/>
            <person name="Kaito C."/>
            <person name="Sekimizu K."/>
            <person name="Hirakawa H."/>
            <person name="Kuhara S."/>
            <person name="Goto S."/>
            <person name="Yabuzaki J."/>
            <person name="Kanehisa M."/>
            <person name="Yamashita A."/>
            <person name="Oshima K."/>
            <person name="Furuya K."/>
            <person name="Yoshino C."/>
            <person name="Shiba T."/>
            <person name="Hattori M."/>
            <person name="Ogasawara N."/>
            <person name="Hayashi H."/>
            <person name="Hiramatsu K."/>
        </authorList>
    </citation>
    <scope>NUCLEOTIDE SEQUENCE [LARGE SCALE GENOMIC DNA]</scope>
    <source>
        <strain evidence="2">Mu50 / ATCC 700699</strain>
    </source>
</reference>
<dbReference type="CDD" id="cd15783">
    <property type="entry name" value="SA1633_like"/>
    <property type="match status" value="1"/>
</dbReference>
<accession>A0A0H3JWC8</accession>
<dbReference type="AlphaFoldDB" id="A0A0H3JWC8"/>
<dbReference type="InterPro" id="IPR032614">
    <property type="entry name" value="DUF4888"/>
</dbReference>
<evidence type="ECO:0000313" key="2">
    <source>
        <dbReference type="Proteomes" id="UP000002481"/>
    </source>
</evidence>
<dbReference type="EMBL" id="BA000017">
    <property type="protein sequence ID" value="BAB58172.1"/>
    <property type="molecule type" value="Genomic_DNA"/>
</dbReference>
<proteinExistence type="predicted"/>
<organism evidence="1 2">
    <name type="scientific">Staphylococcus aureus (strain Mu50 / ATCC 700699)</name>
    <dbReference type="NCBI Taxonomy" id="158878"/>
    <lineage>
        <taxon>Bacteria</taxon>
        <taxon>Bacillati</taxon>
        <taxon>Bacillota</taxon>
        <taxon>Bacilli</taxon>
        <taxon>Bacillales</taxon>
        <taxon>Staphylococcaceae</taxon>
        <taxon>Staphylococcus</taxon>
    </lineage>
</organism>
<dbReference type="Pfam" id="PF16229">
    <property type="entry name" value="DUF4888"/>
    <property type="match status" value="1"/>
</dbReference>
<name>A0A0H3JWC8_STAAM</name>
<dbReference type="RefSeq" id="WP_001035616.1">
    <property type="nucleotide sequence ID" value="NC_002758.2"/>
</dbReference>